<accession>A0A8T2JNM0</accession>
<feature type="region of interest" description="Disordered" evidence="1">
    <location>
        <begin position="17"/>
        <end position="40"/>
    </location>
</feature>
<proteinExistence type="predicted"/>
<evidence type="ECO:0000313" key="3">
    <source>
        <dbReference type="Proteomes" id="UP000812440"/>
    </source>
</evidence>
<gene>
    <name evidence="2" type="ORF">GDO86_009999</name>
</gene>
<organism evidence="2 3">
    <name type="scientific">Hymenochirus boettgeri</name>
    <name type="common">Congo dwarf clawed frog</name>
    <dbReference type="NCBI Taxonomy" id="247094"/>
    <lineage>
        <taxon>Eukaryota</taxon>
        <taxon>Metazoa</taxon>
        <taxon>Chordata</taxon>
        <taxon>Craniata</taxon>
        <taxon>Vertebrata</taxon>
        <taxon>Euteleostomi</taxon>
        <taxon>Amphibia</taxon>
        <taxon>Batrachia</taxon>
        <taxon>Anura</taxon>
        <taxon>Pipoidea</taxon>
        <taxon>Pipidae</taxon>
        <taxon>Pipinae</taxon>
        <taxon>Hymenochirus</taxon>
    </lineage>
</organism>
<keyword evidence="3" id="KW-1185">Reference proteome</keyword>
<name>A0A8T2JNM0_9PIPI</name>
<reference evidence="2" key="1">
    <citation type="thesis" date="2020" institute="ProQuest LLC" country="789 East Eisenhower Parkway, Ann Arbor, MI, USA">
        <title>Comparative Genomics and Chromosome Evolution.</title>
        <authorList>
            <person name="Mudd A.B."/>
        </authorList>
    </citation>
    <scope>NUCLEOTIDE SEQUENCE</scope>
    <source>
        <strain evidence="2">Female2</strain>
        <tissue evidence="2">Blood</tissue>
    </source>
</reference>
<evidence type="ECO:0000313" key="2">
    <source>
        <dbReference type="EMBL" id="KAG8445064.1"/>
    </source>
</evidence>
<protein>
    <submittedName>
        <fullName evidence="2">Uncharacterized protein</fullName>
    </submittedName>
</protein>
<evidence type="ECO:0000256" key="1">
    <source>
        <dbReference type="SAM" id="MobiDB-lite"/>
    </source>
</evidence>
<dbReference type="Proteomes" id="UP000812440">
    <property type="component" value="Chromosome 5"/>
</dbReference>
<dbReference type="AlphaFoldDB" id="A0A8T2JNM0"/>
<comment type="caution">
    <text evidence="2">The sequence shown here is derived from an EMBL/GenBank/DDBJ whole genome shotgun (WGS) entry which is preliminary data.</text>
</comment>
<sequence length="100" mass="10694">MGKSGWHRHLPSGHLRGFLGFGRPNSPAQPEDGMGAVHLDSPLTGPGGDLPNAALPAIYFCLYNSLHRFRSTASLTGFILIGDLSALENSHHGLSLYPMD</sequence>
<dbReference type="EMBL" id="JAACNH010000004">
    <property type="protein sequence ID" value="KAG8445064.1"/>
    <property type="molecule type" value="Genomic_DNA"/>
</dbReference>